<evidence type="ECO:0000256" key="10">
    <source>
        <dbReference type="ARBA" id="ARBA00030399"/>
    </source>
</evidence>
<comment type="function">
    <text evidence="1">Specifically methylates the cytosine at position 967 (m5C967) of 16S rRNA.</text>
</comment>
<evidence type="ECO:0000256" key="1">
    <source>
        <dbReference type="ARBA" id="ARBA00002724"/>
    </source>
</evidence>
<organism evidence="15 16">
    <name type="scientific">Clostridium saccharobutylicum DSM 13864</name>
    <dbReference type="NCBI Taxonomy" id="1345695"/>
    <lineage>
        <taxon>Bacteria</taxon>
        <taxon>Bacillati</taxon>
        <taxon>Bacillota</taxon>
        <taxon>Clostridia</taxon>
        <taxon>Eubacteriales</taxon>
        <taxon>Clostridiaceae</taxon>
        <taxon>Clostridium</taxon>
    </lineage>
</organism>
<feature type="domain" description="SAM-dependent MTase RsmB/NOP-type" evidence="14">
    <location>
        <begin position="165"/>
        <end position="438"/>
    </location>
</feature>
<dbReference type="eggNOG" id="COG0144">
    <property type="taxonomic scope" value="Bacteria"/>
</dbReference>
<keyword evidence="9 13" id="KW-0694">RNA-binding</keyword>
<dbReference type="AlphaFoldDB" id="U5MSJ3"/>
<keyword evidence="16" id="KW-1185">Reference proteome</keyword>
<accession>U5MSJ3</accession>
<evidence type="ECO:0000256" key="3">
    <source>
        <dbReference type="ARBA" id="ARBA00012140"/>
    </source>
</evidence>
<dbReference type="EMBL" id="CP006721">
    <property type="protein sequence ID" value="AGX42372.1"/>
    <property type="molecule type" value="Genomic_DNA"/>
</dbReference>
<dbReference type="EC" id="2.1.1.176" evidence="3"/>
<evidence type="ECO:0000256" key="7">
    <source>
        <dbReference type="ARBA" id="ARBA00022679"/>
    </source>
</evidence>
<feature type="binding site" evidence="13">
    <location>
        <begin position="255"/>
        <end position="261"/>
    </location>
    <ligand>
        <name>S-adenosyl-L-methionine</name>
        <dbReference type="ChEBI" id="CHEBI:59789"/>
    </ligand>
</feature>
<protein>
    <recommendedName>
        <fullName evidence="3">16S rRNA (cytosine(967)-C(5))-methyltransferase</fullName>
        <ecNumber evidence="3">2.1.1.176</ecNumber>
    </recommendedName>
    <alternativeName>
        <fullName evidence="10">16S rRNA m5C967 methyltransferase</fullName>
    </alternativeName>
    <alternativeName>
        <fullName evidence="11">rRNA (cytosine-C(5)-)-methyltransferase RsmB</fullName>
    </alternativeName>
</protein>
<dbReference type="Gene3D" id="3.30.70.1170">
    <property type="entry name" value="Sun protein, domain 3"/>
    <property type="match status" value="1"/>
</dbReference>
<evidence type="ECO:0000256" key="2">
    <source>
        <dbReference type="ARBA" id="ARBA00004496"/>
    </source>
</evidence>
<comment type="subcellular location">
    <subcellularLocation>
        <location evidence="2">Cytoplasm</location>
    </subcellularLocation>
</comment>
<dbReference type="eggNOG" id="COG0781">
    <property type="taxonomic scope" value="Bacteria"/>
</dbReference>
<proteinExistence type="inferred from homology"/>
<dbReference type="InterPro" id="IPR023267">
    <property type="entry name" value="RCMT"/>
</dbReference>
<evidence type="ECO:0000256" key="9">
    <source>
        <dbReference type="ARBA" id="ARBA00022884"/>
    </source>
</evidence>
<reference evidence="15 16" key="1">
    <citation type="journal article" date="2013" name="Genome Announc.">
        <title>Complete Genome Sequence of the Solvent Producer Clostridium saccharobutylicum NCP262 (DSM 13864).</title>
        <authorList>
            <person name="Poehlein A."/>
            <person name="Hartwich K."/>
            <person name="Krabben P."/>
            <person name="Ehrenreich A."/>
            <person name="Liebl W."/>
            <person name="Durre P."/>
            <person name="Gottschalk G."/>
            <person name="Daniel R."/>
        </authorList>
    </citation>
    <scope>NUCLEOTIDE SEQUENCE [LARGE SCALE GENOMIC DNA]</scope>
    <source>
        <strain evidence="15">DSM 13864</strain>
    </source>
</reference>
<dbReference type="InterPro" id="IPR035926">
    <property type="entry name" value="NusB-like_sf"/>
</dbReference>
<dbReference type="KEGG" id="csb:CLSA_c13690"/>
<dbReference type="InterPro" id="IPR001678">
    <property type="entry name" value="MeTrfase_RsmB-F_NOP2_dom"/>
</dbReference>
<evidence type="ECO:0000256" key="13">
    <source>
        <dbReference type="PROSITE-ProRule" id="PRU01023"/>
    </source>
</evidence>
<dbReference type="NCBIfam" id="NF011494">
    <property type="entry name" value="PRK14902.1"/>
    <property type="match status" value="1"/>
</dbReference>
<dbReference type="GO" id="GO:0005737">
    <property type="term" value="C:cytoplasm"/>
    <property type="evidence" value="ECO:0007669"/>
    <property type="project" value="UniProtKB-SubCell"/>
</dbReference>
<evidence type="ECO:0000256" key="8">
    <source>
        <dbReference type="ARBA" id="ARBA00022691"/>
    </source>
</evidence>
<dbReference type="HOGENOM" id="CLU_005316_0_1_9"/>
<evidence type="ECO:0000313" key="15">
    <source>
        <dbReference type="EMBL" id="AGX42372.1"/>
    </source>
</evidence>
<feature type="binding site" evidence="13">
    <location>
        <position position="279"/>
    </location>
    <ligand>
        <name>S-adenosyl-L-methionine</name>
        <dbReference type="ChEBI" id="CHEBI:59789"/>
    </ligand>
</feature>
<evidence type="ECO:0000256" key="12">
    <source>
        <dbReference type="ARBA" id="ARBA00047283"/>
    </source>
</evidence>
<dbReference type="PANTHER" id="PTHR22807:SF53">
    <property type="entry name" value="RIBOSOMAL RNA SMALL SUBUNIT METHYLTRANSFERASE B-RELATED"/>
    <property type="match status" value="1"/>
</dbReference>
<dbReference type="Gene3D" id="3.40.50.150">
    <property type="entry name" value="Vaccinia Virus protein VP39"/>
    <property type="match status" value="1"/>
</dbReference>
<dbReference type="SUPFAM" id="SSF53335">
    <property type="entry name" value="S-adenosyl-L-methionine-dependent methyltransferases"/>
    <property type="match status" value="1"/>
</dbReference>
<comment type="catalytic activity">
    <reaction evidence="12">
        <text>cytidine(967) in 16S rRNA + S-adenosyl-L-methionine = 5-methylcytidine(967) in 16S rRNA + S-adenosyl-L-homocysteine + H(+)</text>
        <dbReference type="Rhea" id="RHEA:42748"/>
        <dbReference type="Rhea" id="RHEA-COMP:10219"/>
        <dbReference type="Rhea" id="RHEA-COMP:10220"/>
        <dbReference type="ChEBI" id="CHEBI:15378"/>
        <dbReference type="ChEBI" id="CHEBI:57856"/>
        <dbReference type="ChEBI" id="CHEBI:59789"/>
        <dbReference type="ChEBI" id="CHEBI:74483"/>
        <dbReference type="ChEBI" id="CHEBI:82748"/>
        <dbReference type="EC" id="2.1.1.176"/>
    </reaction>
</comment>
<dbReference type="Pfam" id="PF01029">
    <property type="entry name" value="NusB"/>
    <property type="match status" value="1"/>
</dbReference>
<dbReference type="InterPro" id="IPR004573">
    <property type="entry name" value="rRNA_ssu_MeTfrase_B"/>
</dbReference>
<keyword evidence="8 13" id="KW-0949">S-adenosyl-L-methionine</keyword>
<dbReference type="FunFam" id="3.30.70.1170:FF:000003">
    <property type="entry name" value="16S rRNA (Cytosine(967)-C(5))-methyltransferase RsmB"/>
    <property type="match status" value="1"/>
</dbReference>
<keyword evidence="7 13" id="KW-0808">Transferase</keyword>
<feature type="binding site" evidence="13">
    <location>
        <position position="324"/>
    </location>
    <ligand>
        <name>S-adenosyl-L-methionine</name>
        <dbReference type="ChEBI" id="CHEBI:59789"/>
    </ligand>
</feature>
<dbReference type="PANTHER" id="PTHR22807">
    <property type="entry name" value="NOP2 YEAST -RELATED NOL1/NOP2/FMU SUN DOMAIN-CONTAINING"/>
    <property type="match status" value="1"/>
</dbReference>
<dbReference type="OrthoDB" id="9810297at2"/>
<sequence length="438" mass="49821">MNCRKLAVKILNRVLNEGGYSNIVLSKELNEVELSDKDKALLTEIVYGVLRRKKTLDIIIANFIKDINLMNKNILNILRVAIYQMNFLDKIPSYAACNEAVEEAKEISESDSKLVNGILRSFTKNPDDINVPGNKIDEYAYKFSFEPWMIRLLIKQYGENVAKKIMTGLNQIPTVSIRVNELKSNYDDVYDELEEMEYNIEDGSVCPEAICIKGGKSIENNPLFKEGKITVQDESAMLIAPLLELEEGMQVIDLCSAPGGKTTHISEILQNTGKVLAFDVHESKLGLIKDNCDRLGITNVEVNINDATKLNADLISCSDRVLIDVPCSGIGIIRKKPEIKWNKKRTDLRQIIPIQRDIMENAWQYLKRGGIMVYSTCTLNKEENEENIEWFLNKYKDCEIKKVFVGKQDNLVYNKDGSLTIMPNERMDGFFVAKLQKK</sequence>
<dbReference type="Pfam" id="PF22458">
    <property type="entry name" value="RsmF-B_ferredox"/>
    <property type="match status" value="1"/>
</dbReference>
<keyword evidence="4" id="KW-0963">Cytoplasm</keyword>
<evidence type="ECO:0000259" key="14">
    <source>
        <dbReference type="PROSITE" id="PS51686"/>
    </source>
</evidence>
<dbReference type="InterPro" id="IPR006027">
    <property type="entry name" value="NusB_RsmB_TIM44"/>
</dbReference>
<dbReference type="PRINTS" id="PR02008">
    <property type="entry name" value="RCMTFAMILY"/>
</dbReference>
<dbReference type="CDD" id="cd02440">
    <property type="entry name" value="AdoMet_MTases"/>
    <property type="match status" value="1"/>
</dbReference>
<dbReference type="Gene3D" id="1.10.940.10">
    <property type="entry name" value="NusB-like"/>
    <property type="match status" value="1"/>
</dbReference>
<dbReference type="InterPro" id="IPR054728">
    <property type="entry name" value="RsmB-like_ferredoxin"/>
</dbReference>
<dbReference type="Proteomes" id="UP000017118">
    <property type="component" value="Chromosome"/>
</dbReference>
<comment type="similarity">
    <text evidence="13">Belongs to the class I-like SAM-binding methyltransferase superfamily. RsmB/NOP family.</text>
</comment>
<evidence type="ECO:0000313" key="16">
    <source>
        <dbReference type="Proteomes" id="UP000017118"/>
    </source>
</evidence>
<feature type="binding site" evidence="13">
    <location>
        <position position="306"/>
    </location>
    <ligand>
        <name>S-adenosyl-L-methionine</name>
        <dbReference type="ChEBI" id="CHEBI:59789"/>
    </ligand>
</feature>
<evidence type="ECO:0000256" key="6">
    <source>
        <dbReference type="ARBA" id="ARBA00022603"/>
    </source>
</evidence>
<dbReference type="FunFam" id="3.40.50.150:FF:000022">
    <property type="entry name" value="Ribosomal RNA small subunit methyltransferase B"/>
    <property type="match status" value="1"/>
</dbReference>
<name>U5MSJ3_CLOSA</name>
<dbReference type="PROSITE" id="PS51686">
    <property type="entry name" value="SAM_MT_RSMB_NOP"/>
    <property type="match status" value="1"/>
</dbReference>
<evidence type="ECO:0000256" key="4">
    <source>
        <dbReference type="ARBA" id="ARBA00022490"/>
    </source>
</evidence>
<dbReference type="InterPro" id="IPR049560">
    <property type="entry name" value="MeTrfase_RsmB-F_NOP2_cat"/>
</dbReference>
<keyword evidence="6 13" id="KW-0489">Methyltransferase</keyword>
<dbReference type="InterPro" id="IPR029063">
    <property type="entry name" value="SAM-dependent_MTases_sf"/>
</dbReference>
<dbReference type="FunFam" id="1.10.940.10:FF:000006">
    <property type="entry name" value="16S rRNA (Cytosine(967)-C(5))-methyltransferase RsmB"/>
    <property type="match status" value="1"/>
</dbReference>
<dbReference type="GeneID" id="55473883"/>
<dbReference type="GO" id="GO:0003723">
    <property type="term" value="F:RNA binding"/>
    <property type="evidence" value="ECO:0007669"/>
    <property type="project" value="UniProtKB-UniRule"/>
</dbReference>
<dbReference type="GO" id="GO:0006355">
    <property type="term" value="P:regulation of DNA-templated transcription"/>
    <property type="evidence" value="ECO:0007669"/>
    <property type="project" value="InterPro"/>
</dbReference>
<gene>
    <name evidence="15" type="primary">rsmB</name>
    <name evidence="15" type="ORF">CLSA_c13690</name>
</gene>
<evidence type="ECO:0000256" key="11">
    <source>
        <dbReference type="ARBA" id="ARBA00031088"/>
    </source>
</evidence>
<dbReference type="RefSeq" id="WP_022744654.1">
    <property type="nucleotide sequence ID" value="NC_022571.1"/>
</dbReference>
<evidence type="ECO:0000256" key="5">
    <source>
        <dbReference type="ARBA" id="ARBA00022552"/>
    </source>
</evidence>
<dbReference type="GO" id="GO:0008649">
    <property type="term" value="F:rRNA methyltransferase activity"/>
    <property type="evidence" value="ECO:0007669"/>
    <property type="project" value="InterPro"/>
</dbReference>
<dbReference type="SUPFAM" id="SSF48013">
    <property type="entry name" value="NusB-like"/>
    <property type="match status" value="1"/>
</dbReference>
<feature type="active site" description="Nucleophile" evidence="13">
    <location>
        <position position="377"/>
    </location>
</feature>
<dbReference type="NCBIfam" id="TIGR00563">
    <property type="entry name" value="rsmB"/>
    <property type="match status" value="1"/>
</dbReference>
<dbReference type="PATRIC" id="fig|1345695.10.peg.3617"/>
<dbReference type="Pfam" id="PF01189">
    <property type="entry name" value="Methyltr_RsmB-F"/>
    <property type="match status" value="1"/>
</dbReference>
<keyword evidence="5" id="KW-0698">rRNA processing</keyword>